<keyword evidence="7" id="KW-0770">Synapse</keyword>
<keyword evidence="4 9" id="KW-0863">Zinc-finger</keyword>
<evidence type="ECO:0000256" key="10">
    <source>
        <dbReference type="SAM" id="Coils"/>
    </source>
</evidence>
<dbReference type="GO" id="GO:0042391">
    <property type="term" value="P:regulation of membrane potential"/>
    <property type="evidence" value="ECO:0007669"/>
    <property type="project" value="TreeGrafter"/>
</dbReference>
<feature type="domain" description="PDZ" evidence="13">
    <location>
        <begin position="547"/>
        <end position="639"/>
    </location>
</feature>
<feature type="region of interest" description="Disordered" evidence="11">
    <location>
        <begin position="1075"/>
        <end position="1214"/>
    </location>
</feature>
<evidence type="ECO:0000256" key="7">
    <source>
        <dbReference type="ARBA" id="ARBA00023018"/>
    </source>
</evidence>
<feature type="compositionally biased region" description="Polar residues" evidence="11">
    <location>
        <begin position="157"/>
        <end position="171"/>
    </location>
</feature>
<comment type="subcellular location">
    <subcellularLocation>
        <location evidence="8">Synapse</location>
    </subcellularLocation>
</comment>
<dbReference type="InterPro" id="IPR054386">
    <property type="entry name" value="RIM_Znf"/>
</dbReference>
<dbReference type="GO" id="GO:0048791">
    <property type="term" value="P:calcium ion-regulated exocytosis of neurotransmitter"/>
    <property type="evidence" value="ECO:0007669"/>
    <property type="project" value="TreeGrafter"/>
</dbReference>
<feature type="compositionally biased region" description="Basic and acidic residues" evidence="11">
    <location>
        <begin position="868"/>
        <end position="879"/>
    </location>
</feature>
<protein>
    <submittedName>
        <fullName evidence="16">Regulating synaptic membrane exocytosis 1</fullName>
    </submittedName>
</protein>
<feature type="compositionally biased region" description="Basic and acidic residues" evidence="11">
    <location>
        <begin position="332"/>
        <end position="341"/>
    </location>
</feature>
<organism evidence="16 17">
    <name type="scientific">Oryzias melastigma</name>
    <name type="common">Marine medaka</name>
    <dbReference type="NCBI Taxonomy" id="30732"/>
    <lineage>
        <taxon>Eukaryota</taxon>
        <taxon>Metazoa</taxon>
        <taxon>Chordata</taxon>
        <taxon>Craniata</taxon>
        <taxon>Vertebrata</taxon>
        <taxon>Euteleostomi</taxon>
        <taxon>Actinopterygii</taxon>
        <taxon>Neopterygii</taxon>
        <taxon>Teleostei</taxon>
        <taxon>Neoteleostei</taxon>
        <taxon>Acanthomorphata</taxon>
        <taxon>Ovalentaria</taxon>
        <taxon>Atherinomorphae</taxon>
        <taxon>Beloniformes</taxon>
        <taxon>Adrianichthyidae</taxon>
        <taxon>Oryziinae</taxon>
        <taxon>Oryzias</taxon>
    </lineage>
</organism>
<keyword evidence="5" id="KW-0221">Differentiation</keyword>
<dbReference type="GO" id="GO:0050806">
    <property type="term" value="P:positive regulation of synaptic transmission"/>
    <property type="evidence" value="ECO:0007669"/>
    <property type="project" value="TreeGrafter"/>
</dbReference>
<name>A0A3B3CJR0_ORYME</name>
<dbReference type="Pfam" id="PF00168">
    <property type="entry name" value="C2"/>
    <property type="match status" value="2"/>
</dbReference>
<dbReference type="GO" id="GO:2000300">
    <property type="term" value="P:regulation of synaptic vesicle exocytosis"/>
    <property type="evidence" value="ECO:0007669"/>
    <property type="project" value="TreeGrafter"/>
</dbReference>
<feature type="domain" description="RabBD" evidence="15">
    <location>
        <begin position="23"/>
        <end position="156"/>
    </location>
</feature>
<evidence type="ECO:0000259" key="13">
    <source>
        <dbReference type="PROSITE" id="PS50106"/>
    </source>
</evidence>
<feature type="compositionally biased region" description="Low complexity" evidence="11">
    <location>
        <begin position="1096"/>
        <end position="1117"/>
    </location>
</feature>
<dbReference type="PANTHER" id="PTHR12157:SF18">
    <property type="entry name" value="REGULATING SYNAPTIC MEMBRANE EXOCYTOSIS PROTEIN 1"/>
    <property type="match status" value="1"/>
</dbReference>
<feature type="compositionally biased region" description="Basic and acidic residues" evidence="11">
    <location>
        <begin position="938"/>
        <end position="947"/>
    </location>
</feature>
<feature type="compositionally biased region" description="Basic and acidic residues" evidence="11">
    <location>
        <begin position="261"/>
        <end position="288"/>
    </location>
</feature>
<evidence type="ECO:0000256" key="6">
    <source>
        <dbReference type="ARBA" id="ARBA00022833"/>
    </source>
</evidence>
<dbReference type="InterPro" id="IPR013083">
    <property type="entry name" value="Znf_RING/FYVE/PHD"/>
</dbReference>
<dbReference type="CDD" id="cd04028">
    <property type="entry name" value="C2B_RIM1alpha"/>
    <property type="match status" value="1"/>
</dbReference>
<accession>A0A3B3CJR0</accession>
<dbReference type="PROSITE" id="PS50106">
    <property type="entry name" value="PDZ"/>
    <property type="match status" value="1"/>
</dbReference>
<keyword evidence="6" id="KW-0862">Zinc</keyword>
<evidence type="ECO:0000256" key="3">
    <source>
        <dbReference type="ARBA" id="ARBA00022737"/>
    </source>
</evidence>
<reference evidence="16" key="2">
    <citation type="submission" date="2025-09" db="UniProtKB">
        <authorList>
            <consortium name="Ensembl"/>
        </authorList>
    </citation>
    <scope>IDENTIFICATION</scope>
</reference>
<evidence type="ECO:0000313" key="17">
    <source>
        <dbReference type="Proteomes" id="UP000261560"/>
    </source>
</evidence>
<feature type="compositionally biased region" description="Acidic residues" evidence="11">
    <location>
        <begin position="948"/>
        <end position="958"/>
    </location>
</feature>
<dbReference type="GO" id="GO:0006886">
    <property type="term" value="P:intracellular protein transport"/>
    <property type="evidence" value="ECO:0007669"/>
    <property type="project" value="InterPro"/>
</dbReference>
<evidence type="ECO:0000259" key="15">
    <source>
        <dbReference type="PROSITE" id="PS50916"/>
    </source>
</evidence>
<dbReference type="FunFam" id="2.60.40.150:FF:000001">
    <property type="entry name" value="Regulating synaptic membrane exocytosis 3, isoform CRA_a"/>
    <property type="match status" value="1"/>
</dbReference>
<feature type="compositionally biased region" description="Basic and acidic residues" evidence="11">
    <location>
        <begin position="295"/>
        <end position="321"/>
    </location>
</feature>
<dbReference type="GO" id="GO:0048788">
    <property type="term" value="C:cytoskeleton of presynaptic active zone"/>
    <property type="evidence" value="ECO:0007669"/>
    <property type="project" value="TreeGrafter"/>
</dbReference>
<dbReference type="Pfam" id="PF00595">
    <property type="entry name" value="PDZ"/>
    <property type="match status" value="1"/>
</dbReference>
<feature type="compositionally biased region" description="Polar residues" evidence="11">
    <location>
        <begin position="185"/>
        <end position="195"/>
    </location>
</feature>
<dbReference type="InterPro" id="IPR017455">
    <property type="entry name" value="Znf_FYVE-rel"/>
</dbReference>
<dbReference type="InterPro" id="IPR039032">
    <property type="entry name" value="Rim-like"/>
</dbReference>
<dbReference type="GO" id="GO:0030154">
    <property type="term" value="P:cell differentiation"/>
    <property type="evidence" value="ECO:0007669"/>
    <property type="project" value="UniProtKB-KW"/>
</dbReference>
<dbReference type="FunFam" id="2.60.40.150:FF:000003">
    <property type="entry name" value="Regulating synaptic membrane exocytosis protein 2"/>
    <property type="match status" value="1"/>
</dbReference>
<dbReference type="InterPro" id="IPR000008">
    <property type="entry name" value="C2_dom"/>
</dbReference>
<dbReference type="GO" id="GO:0048167">
    <property type="term" value="P:regulation of synaptic plasticity"/>
    <property type="evidence" value="ECO:0007669"/>
    <property type="project" value="TreeGrafter"/>
</dbReference>
<evidence type="ECO:0000313" key="16">
    <source>
        <dbReference type="Ensembl" id="ENSOMEP00000018077.1"/>
    </source>
</evidence>
<feature type="compositionally biased region" description="Basic and acidic residues" evidence="11">
    <location>
        <begin position="436"/>
        <end position="460"/>
    </location>
</feature>
<feature type="compositionally biased region" description="Basic residues" evidence="11">
    <location>
        <begin position="342"/>
        <end position="352"/>
    </location>
</feature>
<keyword evidence="2" id="KW-0479">Metal-binding</keyword>
<feature type="region of interest" description="Disordered" evidence="11">
    <location>
        <begin position="150"/>
        <end position="504"/>
    </location>
</feature>
<evidence type="ECO:0000259" key="12">
    <source>
        <dbReference type="PROSITE" id="PS50004"/>
    </source>
</evidence>
<dbReference type="CDD" id="cd04031">
    <property type="entry name" value="C2A_RIM1alpha"/>
    <property type="match status" value="1"/>
</dbReference>
<dbReference type="PANTHER" id="PTHR12157">
    <property type="entry name" value="REGULATING SYNAPTIC MEMBRANE EXOCYTOSIS PROTEIN"/>
    <property type="match status" value="1"/>
</dbReference>
<dbReference type="SUPFAM" id="SSF50156">
    <property type="entry name" value="PDZ domain-like"/>
    <property type="match status" value="1"/>
</dbReference>
<dbReference type="SUPFAM" id="SSF57903">
    <property type="entry name" value="FYVE/PHD zinc finger"/>
    <property type="match status" value="1"/>
</dbReference>
<dbReference type="InterPro" id="IPR035892">
    <property type="entry name" value="C2_domain_sf"/>
</dbReference>
<evidence type="ECO:0000256" key="11">
    <source>
        <dbReference type="SAM" id="MobiDB-lite"/>
    </source>
</evidence>
<dbReference type="Gene3D" id="3.30.40.10">
    <property type="entry name" value="Zinc/RING finger domain, C3HC4 (zinc finger)"/>
    <property type="match status" value="1"/>
</dbReference>
<evidence type="ECO:0000256" key="5">
    <source>
        <dbReference type="ARBA" id="ARBA00022782"/>
    </source>
</evidence>
<feature type="coiled-coil region" evidence="10">
    <location>
        <begin position="41"/>
        <end position="75"/>
    </location>
</feature>
<dbReference type="InterPro" id="IPR036034">
    <property type="entry name" value="PDZ_sf"/>
</dbReference>
<dbReference type="SUPFAM" id="SSF49562">
    <property type="entry name" value="C2 domain (Calcium/lipid-binding domain, CaLB)"/>
    <property type="match status" value="2"/>
</dbReference>
<evidence type="ECO:0000256" key="2">
    <source>
        <dbReference type="ARBA" id="ARBA00022723"/>
    </source>
</evidence>
<dbReference type="Gene3D" id="2.60.40.150">
    <property type="entry name" value="C2 domain"/>
    <property type="match status" value="2"/>
</dbReference>
<dbReference type="InterPro" id="IPR010911">
    <property type="entry name" value="Rab_BD"/>
</dbReference>
<sequence length="1439" mass="159255">MSASVGPQGGPRPLAVPLSMPDLPDLSHLTEEERSIIMAVMARQKEEEEKEQAMLKTLHQQFESYKQEVRRIGAETRRQQTQQKDDAPTCGICRKTKFADGCGHLCSYCQTKFCARCGGRVSLRSNNEDKVVMWVCNLCRKQQEILTKSGGWFSGSGARSGSLDTSSNDPTTGGEANRDRKLLRSRSQAPSSNTGPGDGTQPPSRVTVIRRGDTMSGSRSQSEPPKEKKRPVSLHEQNGRGGLGRGSGRRPAGKLQSQSSLDERIVSGERGETRLGDERRLEKIHSQDYEDGDESQQRRPENKEQRERQRREEEFQNRYRSDPNLARYPVKPQKEEQEMRMHAKVSKVRHERRHSDLAINEVGLGPGEGGGVTGGQVPENRLARRAGRREGERKALLDNHQAYPTDRTVGVGVGGSPAGVGVRSGPQPGGPATNNNRREPGTTRTPKDKEGADLVRKDSQSSDQSESLRPPPSRSYKSKRGINKRQMSISSSEEEGGSTPEYTSCEDVDMESVSEKGDWDCHPLDPTAWHHPVSWQPSKEGDHLIGRITLSKRSAMPREAGSLLGLKVVGGKITQSGRLGAFITKVKKGSLADVVGHLHAGDEVLQWNGKSLPGATKKEVYNIILESKAEPQVEIVVSRPIGDIPRIPGSPHPPLESTGSSSFESQKMDRPSISVMSPTSPGTLRDLPLVLPGQLSVKLWYDKVGHQLIVNVLQAKDLPPRPDGRPRNPYVKMYFLPDRSDKSKRRTKTVKKSAEPKWNQTFIYSHVHRRDFRERMLEITVWDQPRIQEEESEFLGEILIELETALLDDTSHWYKLQTHDVSSIPLPQPSPYLPRRHVHGDSPSKKLQRSHRISDTEFDDGLLVGTEGAERHSRDRERSSTLAVPEQQRAVQHRSRSVSPHREDSCRARSRPAHVPMQRSLDEIHQNRQHSPSCYHEPQLEHQRSGDSDYEYSEDSEVQDTHRSIRGGSAECLHTNSDLQPSLDRVRSASTTCLRPDTGFHSSERDRVHPHGGQSPPPSAGRRGRQLPQLPAKSSSIEQALAVEERARQLQMKVHSCRPAASHDPNMDLKAKREMYAEQRRSSDNMSARSSDSDMSDVSVLSHASSASRLSSASYMSIQSERPGGRLSRQMRSSMGRSMMKSSSVSGEIYTQERNDGSQSDTALGTVSSGGKKRRSSLSARVVAIVGNRRTRSTSQISGPEGKSKKEKGAPIQRSTEIGIAVELTRNMSRQPSRESNNGSMNSCNSEANLIFSGINVGASSQFSDFLDGLGPAQLVGRQTLATPAIGDIQIGMMEKKGQLEVEVIRARGLVQKPGSKSLPAPYVKVYLLNNGAYVAKKKTKIARKTLDPLYQQALLFDESPQGKVLQVIVWGDYGRMDHKSFMGVAQILLEELDLSSTVIGWYKLFPPASLVDPTLASLTRRASQSSLDSSSGPTGVRS</sequence>
<dbReference type="GO" id="GO:0008270">
    <property type="term" value="F:zinc ion binding"/>
    <property type="evidence" value="ECO:0007669"/>
    <property type="project" value="UniProtKB-KW"/>
</dbReference>
<dbReference type="OMA" id="FPLHHEC"/>
<dbReference type="InterPro" id="IPR001478">
    <property type="entry name" value="PDZ"/>
</dbReference>
<dbReference type="SMART" id="SM00228">
    <property type="entry name" value="PDZ"/>
    <property type="match status" value="1"/>
</dbReference>
<keyword evidence="10" id="KW-0175">Coiled coil</keyword>
<dbReference type="Gene3D" id="2.30.42.10">
    <property type="match status" value="1"/>
</dbReference>
<evidence type="ECO:0000256" key="9">
    <source>
        <dbReference type="PROSITE-ProRule" id="PRU00091"/>
    </source>
</evidence>
<feature type="domain" description="C2" evidence="12">
    <location>
        <begin position="691"/>
        <end position="814"/>
    </location>
</feature>
<keyword evidence="1" id="KW-0597">Phosphoprotein</keyword>
<dbReference type="Proteomes" id="UP000261560">
    <property type="component" value="Unplaced"/>
</dbReference>
<dbReference type="SMART" id="SM00239">
    <property type="entry name" value="C2"/>
    <property type="match status" value="2"/>
</dbReference>
<dbReference type="Pfam" id="PF22601">
    <property type="entry name" value="RIM2a_ZnF"/>
    <property type="match status" value="1"/>
</dbReference>
<keyword evidence="17" id="KW-1185">Reference proteome</keyword>
<dbReference type="GO" id="GO:0031267">
    <property type="term" value="F:small GTPase binding"/>
    <property type="evidence" value="ECO:0007669"/>
    <property type="project" value="InterPro"/>
</dbReference>
<dbReference type="GO" id="GO:0044325">
    <property type="term" value="F:transmembrane transporter binding"/>
    <property type="evidence" value="ECO:0007669"/>
    <property type="project" value="TreeGrafter"/>
</dbReference>
<dbReference type="PROSITE" id="PS50004">
    <property type="entry name" value="C2"/>
    <property type="match status" value="2"/>
</dbReference>
<dbReference type="PROSITE" id="PS50916">
    <property type="entry name" value="RABBD"/>
    <property type="match status" value="1"/>
</dbReference>
<evidence type="ECO:0000256" key="1">
    <source>
        <dbReference type="ARBA" id="ARBA00022553"/>
    </source>
</evidence>
<dbReference type="FunFam" id="2.30.42.10:FF:000003">
    <property type="entry name" value="Regulating synaptic membrane exocytosis protein 1, putative"/>
    <property type="match status" value="1"/>
</dbReference>
<feature type="domain" description="C2" evidence="12">
    <location>
        <begin position="1285"/>
        <end position="1403"/>
    </location>
</feature>
<dbReference type="CDD" id="cd06714">
    <property type="entry name" value="PDZ_RIM-like"/>
    <property type="match status" value="1"/>
</dbReference>
<evidence type="ECO:0000256" key="8">
    <source>
        <dbReference type="ARBA" id="ARBA00034103"/>
    </source>
</evidence>
<keyword evidence="3" id="KW-0677">Repeat</keyword>
<feature type="region of interest" description="Disordered" evidence="11">
    <location>
        <begin position="824"/>
        <end position="1037"/>
    </location>
</feature>
<dbReference type="InterPro" id="IPR011011">
    <property type="entry name" value="Znf_FYVE_PHD"/>
</dbReference>
<reference evidence="16" key="1">
    <citation type="submission" date="2025-08" db="UniProtKB">
        <authorList>
            <consortium name="Ensembl"/>
        </authorList>
    </citation>
    <scope>IDENTIFICATION</scope>
</reference>
<dbReference type="GeneTree" id="ENSGT00940000155134"/>
<feature type="region of interest" description="Disordered" evidence="11">
    <location>
        <begin position="1"/>
        <end position="25"/>
    </location>
</feature>
<feature type="compositionally biased region" description="Basic and acidic residues" evidence="11">
    <location>
        <begin position="388"/>
        <end position="397"/>
    </location>
</feature>
<evidence type="ECO:0000259" key="14">
    <source>
        <dbReference type="PROSITE" id="PS50178"/>
    </source>
</evidence>
<dbReference type="GO" id="GO:0042734">
    <property type="term" value="C:presynaptic membrane"/>
    <property type="evidence" value="ECO:0007669"/>
    <property type="project" value="TreeGrafter"/>
</dbReference>
<proteinExistence type="predicted"/>
<feature type="compositionally biased region" description="Gly residues" evidence="11">
    <location>
        <begin position="364"/>
        <end position="374"/>
    </location>
</feature>
<feature type="domain" description="FYVE-type" evidence="14">
    <location>
        <begin position="84"/>
        <end position="144"/>
    </location>
</feature>
<evidence type="ECO:0000256" key="4">
    <source>
        <dbReference type="ARBA" id="ARBA00022771"/>
    </source>
</evidence>
<dbReference type="Ensembl" id="ENSOMET00000026970.1">
    <property type="protein sequence ID" value="ENSOMEP00000018077.1"/>
    <property type="gene ID" value="ENSOMEG00000019970.1"/>
</dbReference>
<feature type="compositionally biased region" description="Polar residues" evidence="11">
    <location>
        <begin position="1157"/>
        <end position="1167"/>
    </location>
</feature>
<feature type="region of interest" description="Disordered" evidence="11">
    <location>
        <begin position="645"/>
        <end position="679"/>
    </location>
</feature>
<dbReference type="PROSITE" id="PS50178">
    <property type="entry name" value="ZF_FYVE"/>
    <property type="match status" value="1"/>
</dbReference>
<dbReference type="FunFam" id="3.30.40.10:FF:000044">
    <property type="entry name" value="Regulating synaptic membrane exocytosis protein 2"/>
    <property type="match status" value="1"/>
</dbReference>
<feature type="compositionally biased region" description="Low complexity" evidence="11">
    <location>
        <begin position="1125"/>
        <end position="1147"/>
    </location>
</feature>